<dbReference type="InterPro" id="IPR044592">
    <property type="entry name" value="RING1A/B"/>
</dbReference>
<feature type="region of interest" description="Disordered" evidence="1">
    <location>
        <begin position="103"/>
        <end position="223"/>
    </location>
</feature>
<dbReference type="eggNOG" id="KOG0311">
    <property type="taxonomic scope" value="Eukaryota"/>
</dbReference>
<protein>
    <submittedName>
        <fullName evidence="2">Uncharacterized protein</fullName>
    </submittedName>
</protein>
<evidence type="ECO:0000313" key="3">
    <source>
        <dbReference type="Proteomes" id="UP000017836"/>
    </source>
</evidence>
<dbReference type="Proteomes" id="UP000017836">
    <property type="component" value="Unassembled WGS sequence"/>
</dbReference>
<feature type="compositionally biased region" description="Polar residues" evidence="1">
    <location>
        <begin position="213"/>
        <end position="222"/>
    </location>
</feature>
<gene>
    <name evidence="2" type="ORF">AMTR_s00032p00196980</name>
</gene>
<accession>U5CY74</accession>
<dbReference type="AlphaFoldDB" id="U5CY74"/>
<dbReference type="STRING" id="13333.U5CY74"/>
<dbReference type="OMA" id="WGKGGIR"/>
<reference evidence="3" key="1">
    <citation type="journal article" date="2013" name="Science">
        <title>The Amborella genome and the evolution of flowering plants.</title>
        <authorList>
            <consortium name="Amborella Genome Project"/>
        </authorList>
    </citation>
    <scope>NUCLEOTIDE SEQUENCE [LARGE SCALE GENOMIC DNA]</scope>
</reference>
<proteinExistence type="predicted"/>
<organism evidence="2 3">
    <name type="scientific">Amborella trichopoda</name>
    <dbReference type="NCBI Taxonomy" id="13333"/>
    <lineage>
        <taxon>Eukaryota</taxon>
        <taxon>Viridiplantae</taxon>
        <taxon>Streptophyta</taxon>
        <taxon>Embryophyta</taxon>
        <taxon>Tracheophyta</taxon>
        <taxon>Spermatophyta</taxon>
        <taxon>Magnoliopsida</taxon>
        <taxon>Amborellales</taxon>
        <taxon>Amborellaceae</taxon>
        <taxon>Amborella</taxon>
    </lineage>
</organism>
<evidence type="ECO:0000256" key="1">
    <source>
        <dbReference type="SAM" id="MobiDB-lite"/>
    </source>
</evidence>
<keyword evidence="3" id="KW-1185">Reference proteome</keyword>
<feature type="region of interest" description="Disordered" evidence="1">
    <location>
        <begin position="308"/>
        <end position="332"/>
    </location>
</feature>
<feature type="compositionally biased region" description="Polar residues" evidence="1">
    <location>
        <begin position="312"/>
        <end position="332"/>
    </location>
</feature>
<name>U5CY74_AMBTC</name>
<sequence length="362" mass="40637">MPMLVEVDFWDDVSLNNECPACRTHCPSRRSLRDDPNYDTLIAAIYPDVDKYEEEELAFHEEEKSRNKQIQATIAQTFRRQSEAYVKRKSSAKATAAAFVRKANYRNSRRKNRSGPDSSNAGSDDADEETNGNEGAKDSSSADEPSPEVRHKRCRRWAGTRTSHGSTNIDGGSNENEDNNVEASRESSGASPCIGGNPEKLSWGKGGVRSHTRYGSVSGSYEKNQRNRRIARIMDYFFNKSMEENEDEFDIHLTLVPWDEESIPSLQRPYICCRPTVTVNYLCQYIAVETSVKAEDLELMVRKSRDGMLSDCLSQPDPSTSADQNPRPSENENLQILPTQETLAALHACYPCSRGDLVSLSL</sequence>
<dbReference type="Gramene" id="ERN14930">
    <property type="protein sequence ID" value="ERN14930"/>
    <property type="gene ID" value="AMTR_s00032p00196980"/>
</dbReference>
<feature type="compositionally biased region" description="Basic residues" evidence="1">
    <location>
        <begin position="103"/>
        <end position="113"/>
    </location>
</feature>
<evidence type="ECO:0000313" key="2">
    <source>
        <dbReference type="EMBL" id="ERN14930.1"/>
    </source>
</evidence>
<dbReference type="PANTHER" id="PTHR46537:SF3">
    <property type="entry name" value="E3 UBIQUITIN-PROTEIN LIGASE RING1A"/>
    <property type="match status" value="1"/>
</dbReference>
<dbReference type="PANTHER" id="PTHR46537">
    <property type="entry name" value="OS11G0578200 PROTEIN"/>
    <property type="match status" value="1"/>
</dbReference>
<dbReference type="HOGENOM" id="CLU_025237_1_1_1"/>
<feature type="compositionally biased region" description="Polar residues" evidence="1">
    <location>
        <begin position="160"/>
        <end position="174"/>
    </location>
</feature>
<dbReference type="EMBL" id="KI392518">
    <property type="protein sequence ID" value="ERN14930.1"/>
    <property type="molecule type" value="Genomic_DNA"/>
</dbReference>